<dbReference type="InterPro" id="IPR018745">
    <property type="entry name" value="MpsC"/>
</dbReference>
<gene>
    <name evidence="2" type="ORF">PUW25_25755</name>
</gene>
<evidence type="ECO:0000313" key="2">
    <source>
        <dbReference type="EMBL" id="WDI05217.1"/>
    </source>
</evidence>
<evidence type="ECO:0000313" key="3">
    <source>
        <dbReference type="Proteomes" id="UP001221519"/>
    </source>
</evidence>
<organism evidence="2 3">
    <name type="scientific">Paenibacillus urinalis</name>
    <dbReference type="NCBI Taxonomy" id="521520"/>
    <lineage>
        <taxon>Bacteria</taxon>
        <taxon>Bacillati</taxon>
        <taxon>Bacillota</taxon>
        <taxon>Bacilli</taxon>
        <taxon>Bacillales</taxon>
        <taxon>Paenibacillaceae</taxon>
        <taxon>Paenibacillus</taxon>
    </lineage>
</organism>
<dbReference type="EMBL" id="CP118109">
    <property type="protein sequence ID" value="WDI05217.1"/>
    <property type="molecule type" value="Genomic_DNA"/>
</dbReference>
<reference evidence="2 3" key="1">
    <citation type="submission" date="2023-02" db="EMBL/GenBank/DDBJ databases">
        <title>Pathogen: clinical or host-associated sample.</title>
        <authorList>
            <person name="Hergert J."/>
            <person name="Casey R."/>
            <person name="Wagner J."/>
            <person name="Young E.L."/>
            <person name="Oakeson K.F."/>
        </authorList>
    </citation>
    <scope>NUCLEOTIDE SEQUENCE [LARGE SCALE GENOMIC DNA]</scope>
    <source>
        <strain evidence="2 3">2022CK-00829</strain>
        <plasmid evidence="2 3">unnamed1</plasmid>
    </source>
</reference>
<dbReference type="Proteomes" id="UP001221519">
    <property type="component" value="Plasmid unnamed1"/>
</dbReference>
<evidence type="ECO:0000259" key="1">
    <source>
        <dbReference type="Pfam" id="PF10057"/>
    </source>
</evidence>
<dbReference type="Pfam" id="PF10057">
    <property type="entry name" value="MpsC"/>
    <property type="match status" value="1"/>
</dbReference>
<dbReference type="RefSeq" id="WP_274338773.1">
    <property type="nucleotide sequence ID" value="NZ_CP118109.1"/>
</dbReference>
<keyword evidence="3" id="KW-1185">Reference proteome</keyword>
<protein>
    <submittedName>
        <fullName evidence="2">Na-translocating system protein MpsC family protein</fullName>
    </submittedName>
</protein>
<geneLocation type="plasmid" evidence="2 3">
    <name>unnamed1</name>
</geneLocation>
<feature type="domain" description="Na+-translocating membrane potential-generating system MpsC" evidence="1">
    <location>
        <begin position="4"/>
        <end position="109"/>
    </location>
</feature>
<name>A0ABY7XL06_9BACL</name>
<proteinExistence type="predicted"/>
<accession>A0ABY7XL06</accession>
<keyword evidence="2" id="KW-0614">Plasmid</keyword>
<sequence>MEIRQLEKNLAMESARIGKKVIGRGPTECRVRIIDSMIVIRCRLEMTQLEKLMYKHLEISNVTHAMIEDYKKILLPMISVTLASIHSDLEVTDSYLKLNTEGGFSVFILNMNMDIEKLIAQERVTGSKSVTRKIAIN</sequence>